<evidence type="ECO:0000313" key="5">
    <source>
        <dbReference type="Proteomes" id="UP001180487"/>
    </source>
</evidence>
<feature type="compositionally biased region" description="Polar residues" evidence="1">
    <location>
        <begin position="514"/>
        <end position="524"/>
    </location>
</feature>
<feature type="compositionally biased region" description="Basic and acidic residues" evidence="1">
    <location>
        <begin position="290"/>
        <end position="307"/>
    </location>
</feature>
<dbReference type="Proteomes" id="UP001180487">
    <property type="component" value="Unassembled WGS sequence"/>
</dbReference>
<reference evidence="4 5" key="1">
    <citation type="submission" date="2023-07" db="EMBL/GenBank/DDBJ databases">
        <title>Sorghum-associated microbial communities from plants grown in Nebraska, USA.</title>
        <authorList>
            <person name="Schachtman D."/>
        </authorList>
    </citation>
    <scope>NUCLEOTIDE SEQUENCE [LARGE SCALE GENOMIC DNA]</scope>
    <source>
        <strain evidence="4 5">BE313</strain>
    </source>
</reference>
<keyword evidence="2" id="KW-0732">Signal</keyword>
<feature type="domain" description="FimV N-terminal" evidence="3">
    <location>
        <begin position="20"/>
        <end position="127"/>
    </location>
</feature>
<dbReference type="Gene3D" id="3.10.350.10">
    <property type="entry name" value="LysM domain"/>
    <property type="match status" value="1"/>
</dbReference>
<dbReference type="NCBIfam" id="TIGR03504">
    <property type="entry name" value="FimV_Cterm"/>
    <property type="match status" value="1"/>
</dbReference>
<dbReference type="Pfam" id="PF25800">
    <property type="entry name" value="FimV_N"/>
    <property type="match status" value="1"/>
</dbReference>
<feature type="region of interest" description="Disordered" evidence="1">
    <location>
        <begin position="424"/>
        <end position="443"/>
    </location>
</feature>
<feature type="compositionally biased region" description="Pro residues" evidence="1">
    <location>
        <begin position="428"/>
        <end position="438"/>
    </location>
</feature>
<feature type="compositionally biased region" description="Pro residues" evidence="1">
    <location>
        <begin position="168"/>
        <end position="183"/>
    </location>
</feature>
<comment type="caution">
    <text evidence="4">The sequence shown here is derived from an EMBL/GenBank/DDBJ whole genome shotgun (WGS) entry which is preliminary data.</text>
</comment>
<evidence type="ECO:0000256" key="1">
    <source>
        <dbReference type="SAM" id="MobiDB-lite"/>
    </source>
</evidence>
<feature type="region of interest" description="Disordered" evidence="1">
    <location>
        <begin position="131"/>
        <end position="196"/>
    </location>
</feature>
<evidence type="ECO:0000256" key="2">
    <source>
        <dbReference type="SAM" id="SignalP"/>
    </source>
</evidence>
<dbReference type="InterPro" id="IPR038440">
    <property type="entry name" value="FimV_C_sf"/>
</dbReference>
<dbReference type="NCBIfam" id="TIGR03505">
    <property type="entry name" value="FimV_core"/>
    <property type="match status" value="1"/>
</dbReference>
<feature type="region of interest" description="Disordered" evidence="1">
    <location>
        <begin position="497"/>
        <end position="525"/>
    </location>
</feature>
<dbReference type="Gene3D" id="1.20.58.2200">
    <property type="match status" value="1"/>
</dbReference>
<feature type="chain" id="PRO_5047062264" evidence="2">
    <location>
        <begin position="20"/>
        <end position="832"/>
    </location>
</feature>
<dbReference type="RefSeq" id="WP_310369954.1">
    <property type="nucleotide sequence ID" value="NZ_JAVDXT010000001.1"/>
</dbReference>
<dbReference type="InterPro" id="IPR036779">
    <property type="entry name" value="LysM_dom_sf"/>
</dbReference>
<evidence type="ECO:0000259" key="3">
    <source>
        <dbReference type="Pfam" id="PF25800"/>
    </source>
</evidence>
<proteinExistence type="predicted"/>
<dbReference type="InterPro" id="IPR020012">
    <property type="entry name" value="LysM_FimV"/>
</dbReference>
<feature type="signal peptide" evidence="2">
    <location>
        <begin position="1"/>
        <end position="19"/>
    </location>
</feature>
<dbReference type="EMBL" id="JAVDXT010000001">
    <property type="protein sequence ID" value="MDR7375608.1"/>
    <property type="molecule type" value="Genomic_DNA"/>
</dbReference>
<gene>
    <name evidence="4" type="ORF">J2X19_000266</name>
</gene>
<name>A0ABU2C2Q4_9BURK</name>
<dbReference type="InterPro" id="IPR057840">
    <property type="entry name" value="FimV_N"/>
</dbReference>
<feature type="compositionally biased region" description="Low complexity" evidence="1">
    <location>
        <begin position="152"/>
        <end position="167"/>
    </location>
</feature>
<evidence type="ECO:0000313" key="4">
    <source>
        <dbReference type="EMBL" id="MDR7375608.1"/>
    </source>
</evidence>
<accession>A0ABU2C2Q4</accession>
<feature type="compositionally biased region" description="Low complexity" evidence="1">
    <location>
        <begin position="132"/>
        <end position="141"/>
    </location>
</feature>
<dbReference type="InterPro" id="IPR020011">
    <property type="entry name" value="FimV_C"/>
</dbReference>
<feature type="compositionally biased region" description="Pro residues" evidence="1">
    <location>
        <begin position="142"/>
        <end position="151"/>
    </location>
</feature>
<organism evidence="4 5">
    <name type="scientific">Rhodoferax ferrireducens</name>
    <dbReference type="NCBI Taxonomy" id="192843"/>
    <lineage>
        <taxon>Bacteria</taxon>
        <taxon>Pseudomonadati</taxon>
        <taxon>Pseudomonadota</taxon>
        <taxon>Betaproteobacteria</taxon>
        <taxon>Burkholderiales</taxon>
        <taxon>Comamonadaceae</taxon>
        <taxon>Rhodoferax</taxon>
    </lineage>
</organism>
<protein>
    <submittedName>
        <fullName evidence="4">Pilus assembly protein FimV</fullName>
    </submittedName>
</protein>
<keyword evidence="5" id="KW-1185">Reference proteome</keyword>
<sequence>MTAAVTATLLGLASSQAMALSLGRMTVLSGLGEPLRAEIELPDITPEEASSLKPEVAPAEAFRAAGLEYNSALADLRIVLQRRPDGRSLLRINTNRAVSDPFLDLILQVNWSSGRIVRDYTILLDPPSMRQPPAAVTTAPQVPLPAPPPAARPAAPAAPVAAAEAPAPRTPPTPRAVPAPTPATKPAANNGQVTVKPGDTASKIVAAAKPANISLDQMLVALLRANPNAFINGNVNRMRTGAVLDLPDGSQAGATPPVEATQIINAQSRDFNAFRGKLAGSVPSVQTAGADRKASGKVQAEIDEKKPSATTPDKLTLSKGALKSKAAEDKIAREKADQEAATRVAELSKNINELNKLGASSAAVAASAASAPVAAPTIPVAVAPPPAVASEPAPVAPAAAVASAAASAPAIAEPAVPAAPIASAPASAVPPPPPPPPVDDSTDWMDMLRENQLVLAGAGLLALLGGFGLYSARKRKQSAAADSSFLESRMQADSFFGASGGQRIDTNADDAPASSMSYSPSQLDAGSDVDPIAEADVYLAYGRDLQAEEILKEALRTNPDRVAIHAKLLEIYAKRRDVANFAGLAAVAHELTDGQGPEWERIAAMGRDLDPDNRLFQSSAQGLAAAAVASPAWMEDLEAGNTTQQADPDSELPANNLDLDLDLDFLNSGLPADAAPTAQDAPIQPIQPTVDNVASLTVPAALDLPGSGAEMDFDGLDFDLDLSTAASPLAAPAAAPATPATPAAAPANDTGPIEFDLGSLSLDLDEAPPAEAAAAPVEEIDEGDPLATKLSLAEEFNSIGDEDGARALAEEVLEEATGALRAKAQKFLASLS</sequence>
<feature type="region of interest" description="Disordered" evidence="1">
    <location>
        <begin position="285"/>
        <end position="315"/>
    </location>
</feature>